<evidence type="ECO:0000256" key="2">
    <source>
        <dbReference type="ARBA" id="ARBA00022803"/>
    </source>
</evidence>
<dbReference type="SMART" id="SM00028">
    <property type="entry name" value="TPR"/>
    <property type="match status" value="2"/>
</dbReference>
<evidence type="ECO:0000256" key="3">
    <source>
        <dbReference type="PROSITE-ProRule" id="PRU00339"/>
    </source>
</evidence>
<reference evidence="5" key="1">
    <citation type="submission" date="2017-09" db="EMBL/GenBank/DDBJ databases">
        <title>Depth-based differentiation of microbial function through sediment-hosted aquifers and enrichment of novel symbionts in the deep terrestrial subsurface.</title>
        <authorList>
            <person name="Probst A.J."/>
            <person name="Ladd B."/>
            <person name="Jarett J.K."/>
            <person name="Geller-Mcgrath D.E."/>
            <person name="Sieber C.M.K."/>
            <person name="Emerson J.B."/>
            <person name="Anantharaman K."/>
            <person name="Thomas B.C."/>
            <person name="Malmstrom R."/>
            <person name="Stieglmeier M."/>
            <person name="Klingl A."/>
            <person name="Woyke T."/>
            <person name="Ryan C.M."/>
            <person name="Banfield J.F."/>
        </authorList>
    </citation>
    <scope>NUCLEOTIDE SEQUENCE [LARGE SCALE GENOMIC DNA]</scope>
</reference>
<evidence type="ECO:0000313" key="4">
    <source>
        <dbReference type="EMBL" id="PIY18656.1"/>
    </source>
</evidence>
<evidence type="ECO:0000256" key="1">
    <source>
        <dbReference type="ARBA" id="ARBA00022737"/>
    </source>
</evidence>
<gene>
    <name evidence="4" type="ORF">COZ13_09485</name>
</gene>
<keyword evidence="1" id="KW-0677">Repeat</keyword>
<accession>A0A2M7NZB6</accession>
<protein>
    <submittedName>
        <fullName evidence="4">Uncharacterized protein</fullName>
    </submittedName>
</protein>
<dbReference type="Proteomes" id="UP000231028">
    <property type="component" value="Unassembled WGS sequence"/>
</dbReference>
<dbReference type="AlphaFoldDB" id="A0A2M7NZB6"/>
<dbReference type="PROSITE" id="PS50005">
    <property type="entry name" value="TPR"/>
    <property type="match status" value="1"/>
</dbReference>
<dbReference type="EMBL" id="PFKI01000276">
    <property type="protein sequence ID" value="PIY18656.1"/>
    <property type="molecule type" value="Genomic_DNA"/>
</dbReference>
<dbReference type="Pfam" id="PF13432">
    <property type="entry name" value="TPR_16"/>
    <property type="match status" value="1"/>
</dbReference>
<dbReference type="InterPro" id="IPR051685">
    <property type="entry name" value="Ycf3/AcsC/BcsC/TPR_MFPF"/>
</dbReference>
<dbReference type="SUPFAM" id="SSF48452">
    <property type="entry name" value="TPR-like"/>
    <property type="match status" value="1"/>
</dbReference>
<name>A0A2M7NZB6_9BACT</name>
<evidence type="ECO:0000313" key="5">
    <source>
        <dbReference type="Proteomes" id="UP000231028"/>
    </source>
</evidence>
<feature type="repeat" description="TPR" evidence="3">
    <location>
        <begin position="1"/>
        <end position="30"/>
    </location>
</feature>
<dbReference type="InterPro" id="IPR011990">
    <property type="entry name" value="TPR-like_helical_dom_sf"/>
</dbReference>
<dbReference type="Gene3D" id="1.25.40.10">
    <property type="entry name" value="Tetratricopeptide repeat domain"/>
    <property type="match status" value="1"/>
</dbReference>
<comment type="caution">
    <text evidence="4">The sequence shown here is derived from an EMBL/GenBank/DDBJ whole genome shotgun (WGS) entry which is preliminary data.</text>
</comment>
<proteinExistence type="predicted"/>
<feature type="non-terminal residue" evidence="4">
    <location>
        <position position="1"/>
    </location>
</feature>
<sequence>NNKGVSLGDLGRYDEAIACYDEALRINPQDAYAWNNKGGALYKLGRYDEAIVCYDNATEYALTKPEDLQGISKGIIQFYLEQISRAILEKNMGIAQQLLSKIIAFKQALELHKVSEKAAGFNQLLMNSLIKLLKEEKAGEVIELLDILDKSEIRKYTAFLFPLKILAQYLQDKDEDILNRQKPEVKGIIKEILGKIGTAPYSSDNSRKQKARCLVQREKAWGKPSEAG</sequence>
<keyword evidence="2 3" id="KW-0802">TPR repeat</keyword>
<dbReference type="PANTHER" id="PTHR44943">
    <property type="entry name" value="CELLULOSE SYNTHASE OPERON PROTEIN C"/>
    <property type="match status" value="1"/>
</dbReference>
<dbReference type="PROSITE" id="PS50293">
    <property type="entry name" value="TPR_REGION"/>
    <property type="match status" value="1"/>
</dbReference>
<dbReference type="InterPro" id="IPR019734">
    <property type="entry name" value="TPR_rpt"/>
</dbReference>
<dbReference type="PANTHER" id="PTHR44943:SF8">
    <property type="entry name" value="TPR REPEAT-CONTAINING PROTEIN MJ0263"/>
    <property type="match status" value="1"/>
</dbReference>
<organism evidence="4 5">
    <name type="scientific">Candidatus Desantisbacteria bacterium CG_4_10_14_3_um_filter_40_18</name>
    <dbReference type="NCBI Taxonomy" id="1974544"/>
    <lineage>
        <taxon>Bacteria</taxon>
        <taxon>Candidatus Desantisiibacteriota</taxon>
    </lineage>
</organism>